<sequence>MINELMVLRAFFKALSKKRFVKAIANHRVIEYLSYCTSEFLKFYCLQHLLYNNEKETKLIKYYNRHAKDPIKISDENLAYSIWQAK</sequence>
<comment type="caution">
    <text evidence="1">The sequence shown here is derived from an EMBL/GenBank/DDBJ whole genome shotgun (WGS) entry which is preliminary data.</text>
</comment>
<proteinExistence type="predicted"/>
<dbReference type="AlphaFoldDB" id="A0A0F9JQT0"/>
<dbReference type="EMBL" id="LAZR01015658">
    <property type="protein sequence ID" value="KKM07961.1"/>
    <property type="molecule type" value="Genomic_DNA"/>
</dbReference>
<organism evidence="1">
    <name type="scientific">marine sediment metagenome</name>
    <dbReference type="NCBI Taxonomy" id="412755"/>
    <lineage>
        <taxon>unclassified sequences</taxon>
        <taxon>metagenomes</taxon>
        <taxon>ecological metagenomes</taxon>
    </lineage>
</organism>
<name>A0A0F9JQT0_9ZZZZ</name>
<evidence type="ECO:0000313" key="1">
    <source>
        <dbReference type="EMBL" id="KKM07961.1"/>
    </source>
</evidence>
<protein>
    <submittedName>
        <fullName evidence="1">Uncharacterized protein</fullName>
    </submittedName>
</protein>
<reference evidence="1" key="1">
    <citation type="journal article" date="2015" name="Nature">
        <title>Complex archaea that bridge the gap between prokaryotes and eukaryotes.</title>
        <authorList>
            <person name="Spang A."/>
            <person name="Saw J.H."/>
            <person name="Jorgensen S.L."/>
            <person name="Zaremba-Niedzwiedzka K."/>
            <person name="Martijn J."/>
            <person name="Lind A.E."/>
            <person name="van Eijk R."/>
            <person name="Schleper C."/>
            <person name="Guy L."/>
            <person name="Ettema T.J."/>
        </authorList>
    </citation>
    <scope>NUCLEOTIDE SEQUENCE</scope>
</reference>
<accession>A0A0F9JQT0</accession>
<gene>
    <name evidence="1" type="ORF">LCGC14_1728660</name>
</gene>